<accession>A0A6L9SAX2</accession>
<comment type="caution">
    <text evidence="1">The sequence shown here is derived from an EMBL/GenBank/DDBJ whole genome shotgun (WGS) entry which is preliminary data.</text>
</comment>
<proteinExistence type="predicted"/>
<gene>
    <name evidence="1" type="ORF">G1H10_19165</name>
</gene>
<dbReference type="RefSeq" id="WP_163740737.1">
    <property type="nucleotide sequence ID" value="NZ_JAAGOA010000014.1"/>
</dbReference>
<evidence type="ECO:0000313" key="1">
    <source>
        <dbReference type="EMBL" id="NEE02297.1"/>
    </source>
</evidence>
<evidence type="ECO:0000313" key="2">
    <source>
        <dbReference type="Proteomes" id="UP000475214"/>
    </source>
</evidence>
<dbReference type="Proteomes" id="UP000475214">
    <property type="component" value="Unassembled WGS sequence"/>
</dbReference>
<dbReference type="AlphaFoldDB" id="A0A6L9SAX2"/>
<reference evidence="1 2" key="1">
    <citation type="submission" date="2020-02" db="EMBL/GenBank/DDBJ databases">
        <authorList>
            <person name="Li X.-J."/>
            <person name="Han X.-M."/>
        </authorList>
    </citation>
    <scope>NUCLEOTIDE SEQUENCE [LARGE SCALE GENOMIC DNA]</scope>
    <source>
        <strain evidence="1 2">CCTCC AB 2017055</strain>
    </source>
</reference>
<dbReference type="InterPro" id="IPR008979">
    <property type="entry name" value="Galactose-bd-like_sf"/>
</dbReference>
<dbReference type="Gene3D" id="2.60.120.260">
    <property type="entry name" value="Galactose-binding domain-like"/>
    <property type="match status" value="1"/>
</dbReference>
<keyword evidence="2" id="KW-1185">Reference proteome</keyword>
<dbReference type="EMBL" id="JAAGOA010000014">
    <property type="protein sequence ID" value="NEE02297.1"/>
    <property type="molecule type" value="Genomic_DNA"/>
</dbReference>
<organism evidence="1 2">
    <name type="scientific">Phytoactinopolyspora halotolerans</name>
    <dbReference type="NCBI Taxonomy" id="1981512"/>
    <lineage>
        <taxon>Bacteria</taxon>
        <taxon>Bacillati</taxon>
        <taxon>Actinomycetota</taxon>
        <taxon>Actinomycetes</taxon>
        <taxon>Jiangellales</taxon>
        <taxon>Jiangellaceae</taxon>
        <taxon>Phytoactinopolyspora</taxon>
    </lineage>
</organism>
<name>A0A6L9SAX2_9ACTN</name>
<dbReference type="SUPFAM" id="SSF49785">
    <property type="entry name" value="Galactose-binding domain-like"/>
    <property type="match status" value="1"/>
</dbReference>
<sequence>MDDTSWQYYSTECRTPTATGHDLEVWLGHMDYTVSGGRAYFDDVKISGKFPYIVHDGMVGTSIAHFIELVEQTPSLQAAYATKADAYLNFLENELVPRWESSSYIGNTWASLSSGTGTYKQSTQFDAFSHSASWTYLPYNQSLAFARMLLVLHGVNGDATYLDRAQRNGQYFKNALTLSGDDYIWNYAYYTSTPEDTSHANLDVGAAREMYQRGVVFNATDMQRFTNTIATRMWNGSTTSPAVTKYVDGSGDTSFSKYLVEWTQYAQWKRSLYWVVAEQYRNSSAQSGYDMLALARIMTWDVAKLLNQGFELETSFDPTYAAQWYRVGSSSTTAYRDSTNAYAGDYGLTIVSTGGTAQSVSQPWEDWSPSTSYTVEFVGKTDGGSAAGVVYVENLDTGQVLASEPFSSTGWTSHSVTFTAPSNTGDDVRIYIANQDPSASGEAHVDQIRIRPTAEPW</sequence>
<protein>
    <submittedName>
        <fullName evidence="1">Uncharacterized protein</fullName>
    </submittedName>
</protein>